<dbReference type="PANTHER" id="PTHR13748:SF62">
    <property type="entry name" value="COBW DOMAIN-CONTAINING PROTEIN"/>
    <property type="match status" value="1"/>
</dbReference>
<gene>
    <name evidence="2" type="ORF">SAMN02745129_1615</name>
</gene>
<dbReference type="AlphaFoldDB" id="A0A1M5RGY8"/>
<protein>
    <submittedName>
        <fullName evidence="2">GTPase, G3E family</fullName>
    </submittedName>
</protein>
<dbReference type="InterPro" id="IPR051316">
    <property type="entry name" value="Zinc-reg_GTPase_activator"/>
</dbReference>
<keyword evidence="3" id="KW-1185">Reference proteome</keyword>
<evidence type="ECO:0000313" key="2">
    <source>
        <dbReference type="EMBL" id="SHH25406.1"/>
    </source>
</evidence>
<dbReference type="InterPro" id="IPR027417">
    <property type="entry name" value="P-loop_NTPase"/>
</dbReference>
<dbReference type="InterPro" id="IPR003495">
    <property type="entry name" value="CobW/HypB/UreG_nucleotide-bd"/>
</dbReference>
<evidence type="ECO:0000313" key="3">
    <source>
        <dbReference type="Proteomes" id="UP000184268"/>
    </source>
</evidence>
<dbReference type="RefSeq" id="WP_067657374.1">
    <property type="nucleotide sequence ID" value="NZ_FQXG01000002.1"/>
</dbReference>
<dbReference type="Gene3D" id="3.40.50.300">
    <property type="entry name" value="P-loop containing nucleotide triphosphate hydrolases"/>
    <property type="match status" value="1"/>
</dbReference>
<reference evidence="2 3" key="1">
    <citation type="submission" date="2016-11" db="EMBL/GenBank/DDBJ databases">
        <authorList>
            <person name="Jaros S."/>
            <person name="Januszkiewicz K."/>
            <person name="Wedrychowicz H."/>
        </authorList>
    </citation>
    <scope>NUCLEOTIDE SEQUENCE [LARGE SCALE GENOMIC DNA]</scope>
    <source>
        <strain evidence="2 3">DSM 16917</strain>
    </source>
</reference>
<accession>A0A1M5RGY8</accession>
<evidence type="ECO:0000259" key="1">
    <source>
        <dbReference type="Pfam" id="PF02492"/>
    </source>
</evidence>
<dbReference type="Pfam" id="PF02492">
    <property type="entry name" value="cobW"/>
    <property type="match status" value="1"/>
</dbReference>
<feature type="domain" description="CobW/HypB/UreG nucleotide-binding" evidence="1">
    <location>
        <begin position="4"/>
        <end position="179"/>
    </location>
</feature>
<dbReference type="SUPFAM" id="SSF52540">
    <property type="entry name" value="P-loop containing nucleoside triphosphate hydrolases"/>
    <property type="match status" value="1"/>
</dbReference>
<dbReference type="EMBL" id="FQXG01000002">
    <property type="protein sequence ID" value="SHH25406.1"/>
    <property type="molecule type" value="Genomic_DNA"/>
</dbReference>
<dbReference type="OrthoDB" id="9808822at2"/>
<name>A0A1M5RGY8_9GAMM</name>
<dbReference type="STRING" id="299255.SAMN02745129_1615"/>
<dbReference type="GO" id="GO:0005737">
    <property type="term" value="C:cytoplasm"/>
    <property type="evidence" value="ECO:0007669"/>
    <property type="project" value="TreeGrafter"/>
</dbReference>
<sequence length="306" mass="32878">MEAIVAIVGFLGAGKTTLLQHLTKGYIDAGWQPFVILNDYENASLDAQQLTEHLAPQWVQALNGSCICCSGINELREFVNGIPERPKGITLIEANGTSDACRLMGFLGVGIDDRFLPPVQISVVDVKNWQQRGAHNELEASQVQVSSLILLTHLDQALAQRKAEVIGALNELNPQAQILEFDGVDLMALPQLAPSSNNAAAIEHQKAHWASCSTELPSLPDEHCIHELCQRLPNSLLRVKGCTQIGDGSGYRYFERGPDGQVSTRDFYGEPVAGAKLLAVGPGSQPAVLDKAIAAVLLTAADRLSG</sequence>
<dbReference type="Proteomes" id="UP000184268">
    <property type="component" value="Unassembled WGS sequence"/>
</dbReference>
<proteinExistence type="predicted"/>
<organism evidence="2 3">
    <name type="scientific">Ferrimonas marina</name>
    <dbReference type="NCBI Taxonomy" id="299255"/>
    <lineage>
        <taxon>Bacteria</taxon>
        <taxon>Pseudomonadati</taxon>
        <taxon>Pseudomonadota</taxon>
        <taxon>Gammaproteobacteria</taxon>
        <taxon>Alteromonadales</taxon>
        <taxon>Ferrimonadaceae</taxon>
        <taxon>Ferrimonas</taxon>
    </lineage>
</organism>
<dbReference type="PANTHER" id="PTHR13748">
    <property type="entry name" value="COBW-RELATED"/>
    <property type="match status" value="1"/>
</dbReference>